<keyword evidence="6 14" id="KW-0812">Transmembrane</keyword>
<keyword evidence="4 14" id="KW-1003">Cell membrane</keyword>
<evidence type="ECO:0000313" key="17">
    <source>
        <dbReference type="EMBL" id="SNT28995.1"/>
    </source>
</evidence>
<sequence>MLASDSPLRPITPVLPEVLIGLVAFGLLALVLMKVVFPRMERTFEARADAIDGGLARAEAARSEAERLRDSYRAKLAEGRAEAALIRERARAEAEQIRAEALAAARAEAEAIVAAGREQLAAERAAVHRGLLPDIDRLAAELADRIVHEPGPIHSAHRGH</sequence>
<gene>
    <name evidence="14" type="primary">atpF</name>
    <name evidence="17" type="ORF">SAMN05421812_104276</name>
</gene>
<comment type="similarity">
    <text evidence="2 14 15">Belongs to the ATPase B chain family.</text>
</comment>
<dbReference type="SUPFAM" id="SSF81573">
    <property type="entry name" value="F1F0 ATP synthase subunit B, membrane domain"/>
    <property type="match status" value="1"/>
</dbReference>
<evidence type="ECO:0000256" key="7">
    <source>
        <dbReference type="ARBA" id="ARBA00022781"/>
    </source>
</evidence>
<dbReference type="InterPro" id="IPR005864">
    <property type="entry name" value="ATP_synth_F0_bsu_bac"/>
</dbReference>
<comment type="subunit">
    <text evidence="13 14">F-type ATPases have 2 components, F(1) - the catalytic core - and F(0) - the membrane proton channel. F(1) has five subunits: alpha(3), beta(3), gamma(1), delta(1), epsilon(1). F(0) has three main subunits: a(1), b(2) and c(10-14). The alpha and beta chains form an alternating ring which encloses part of the gamma chain. F(1) is attached to F(0) by a central stalk formed by the gamma and epsilon chains, while a peripheral stalk is formed by the delta and b chains.</text>
</comment>
<feature type="coiled-coil region" evidence="16">
    <location>
        <begin position="55"/>
        <end position="107"/>
    </location>
</feature>
<evidence type="ECO:0000256" key="6">
    <source>
        <dbReference type="ARBA" id="ARBA00022692"/>
    </source>
</evidence>
<keyword evidence="5 14" id="KW-0138">CF(0)</keyword>
<accession>A0A239LF81</accession>
<dbReference type="NCBIfam" id="TIGR01144">
    <property type="entry name" value="ATP_synt_b"/>
    <property type="match status" value="1"/>
</dbReference>
<evidence type="ECO:0000256" key="16">
    <source>
        <dbReference type="SAM" id="Coils"/>
    </source>
</evidence>
<evidence type="ECO:0000256" key="2">
    <source>
        <dbReference type="ARBA" id="ARBA00005513"/>
    </source>
</evidence>
<name>A0A239LF81_9ACTN</name>
<keyword evidence="10 14" id="KW-0472">Membrane</keyword>
<protein>
    <recommendedName>
        <fullName evidence="14">ATP synthase subunit b</fullName>
    </recommendedName>
    <alternativeName>
        <fullName evidence="14">ATP synthase F(0) sector subunit b</fullName>
    </alternativeName>
    <alternativeName>
        <fullName evidence="14">ATPase subunit I</fullName>
    </alternativeName>
    <alternativeName>
        <fullName evidence="14">F-type ATPase subunit b</fullName>
        <shortName evidence="14">F-ATPase subunit b</shortName>
    </alternativeName>
</protein>
<dbReference type="AlphaFoldDB" id="A0A239LF81"/>
<dbReference type="RefSeq" id="WP_179266149.1">
    <property type="nucleotide sequence ID" value="NZ_FZPH01000004.1"/>
</dbReference>
<keyword evidence="7 14" id="KW-0375">Hydrogen ion transport</keyword>
<dbReference type="InterPro" id="IPR050059">
    <property type="entry name" value="ATP_synthase_B_chain"/>
</dbReference>
<keyword evidence="11 14" id="KW-0066">ATP synthesis</keyword>
<evidence type="ECO:0000256" key="3">
    <source>
        <dbReference type="ARBA" id="ARBA00022448"/>
    </source>
</evidence>
<keyword evidence="18" id="KW-1185">Reference proteome</keyword>
<dbReference type="GO" id="GO:0045259">
    <property type="term" value="C:proton-transporting ATP synthase complex"/>
    <property type="evidence" value="ECO:0007669"/>
    <property type="project" value="UniProtKB-KW"/>
</dbReference>
<comment type="function">
    <text evidence="14">Component of the F(0) channel, it forms part of the peripheral stalk, linking F(1) to F(0).</text>
</comment>
<evidence type="ECO:0000256" key="15">
    <source>
        <dbReference type="RuleBase" id="RU003848"/>
    </source>
</evidence>
<comment type="subcellular location">
    <subcellularLocation>
        <location evidence="1 14">Cell membrane</location>
        <topology evidence="1 14">Single-pass membrane protein</topology>
    </subcellularLocation>
</comment>
<evidence type="ECO:0000256" key="10">
    <source>
        <dbReference type="ARBA" id="ARBA00023136"/>
    </source>
</evidence>
<evidence type="ECO:0000256" key="8">
    <source>
        <dbReference type="ARBA" id="ARBA00022989"/>
    </source>
</evidence>
<dbReference type="Pfam" id="PF00430">
    <property type="entry name" value="ATP-synt_B"/>
    <property type="match status" value="1"/>
</dbReference>
<keyword evidence="16" id="KW-0175">Coiled coil</keyword>
<dbReference type="HAMAP" id="MF_01398">
    <property type="entry name" value="ATP_synth_b_bprime"/>
    <property type="match status" value="1"/>
</dbReference>
<dbReference type="InterPro" id="IPR028987">
    <property type="entry name" value="ATP_synth_B-like_membr_sf"/>
</dbReference>
<evidence type="ECO:0000256" key="9">
    <source>
        <dbReference type="ARBA" id="ARBA00023065"/>
    </source>
</evidence>
<dbReference type="GO" id="GO:0005886">
    <property type="term" value="C:plasma membrane"/>
    <property type="evidence" value="ECO:0007669"/>
    <property type="project" value="UniProtKB-SubCell"/>
</dbReference>
<dbReference type="PANTHER" id="PTHR33445:SF1">
    <property type="entry name" value="ATP SYNTHASE SUBUNIT B"/>
    <property type="match status" value="1"/>
</dbReference>
<evidence type="ECO:0000256" key="12">
    <source>
        <dbReference type="ARBA" id="ARBA00025198"/>
    </source>
</evidence>
<dbReference type="InterPro" id="IPR002146">
    <property type="entry name" value="ATP_synth_b/b'su_bac/chlpt"/>
</dbReference>
<dbReference type="EMBL" id="FZPH01000004">
    <property type="protein sequence ID" value="SNT28995.1"/>
    <property type="molecule type" value="Genomic_DNA"/>
</dbReference>
<comment type="function">
    <text evidence="12 14">F(1)F(0) ATP synthase produces ATP from ADP in the presence of a proton or sodium gradient. F-type ATPases consist of two structural domains, F(1) containing the extramembraneous catalytic core and F(0) containing the membrane proton channel, linked together by a central stalk and a peripheral stalk. During catalysis, ATP synthesis in the catalytic domain of F(1) is coupled via a rotary mechanism of the central stalk subunits to proton translocation.</text>
</comment>
<dbReference type="GO" id="GO:0046933">
    <property type="term" value="F:proton-transporting ATP synthase activity, rotational mechanism"/>
    <property type="evidence" value="ECO:0007669"/>
    <property type="project" value="UniProtKB-UniRule"/>
</dbReference>
<evidence type="ECO:0000256" key="1">
    <source>
        <dbReference type="ARBA" id="ARBA00004162"/>
    </source>
</evidence>
<proteinExistence type="inferred from homology"/>
<dbReference type="PANTHER" id="PTHR33445">
    <property type="entry name" value="ATP SYNTHASE SUBUNIT B', CHLOROPLASTIC"/>
    <property type="match status" value="1"/>
</dbReference>
<feature type="transmembrane region" description="Helical" evidence="14">
    <location>
        <begin position="18"/>
        <end position="37"/>
    </location>
</feature>
<reference evidence="17 18" key="1">
    <citation type="submission" date="2017-06" db="EMBL/GenBank/DDBJ databases">
        <authorList>
            <person name="Kim H.J."/>
            <person name="Triplett B.A."/>
        </authorList>
    </citation>
    <scope>NUCLEOTIDE SEQUENCE [LARGE SCALE GENOMIC DNA]</scope>
    <source>
        <strain evidence="17 18">CGMCC 4.5593</strain>
    </source>
</reference>
<dbReference type="Proteomes" id="UP000198362">
    <property type="component" value="Unassembled WGS sequence"/>
</dbReference>
<keyword evidence="8 14" id="KW-1133">Transmembrane helix</keyword>
<evidence type="ECO:0000256" key="14">
    <source>
        <dbReference type="HAMAP-Rule" id="MF_01398"/>
    </source>
</evidence>
<organism evidence="17 18">
    <name type="scientific">Asanoa hainanensis</name>
    <dbReference type="NCBI Taxonomy" id="560556"/>
    <lineage>
        <taxon>Bacteria</taxon>
        <taxon>Bacillati</taxon>
        <taxon>Actinomycetota</taxon>
        <taxon>Actinomycetes</taxon>
        <taxon>Micromonosporales</taxon>
        <taxon>Micromonosporaceae</taxon>
        <taxon>Asanoa</taxon>
    </lineage>
</organism>
<keyword evidence="3 14" id="KW-0813">Transport</keyword>
<evidence type="ECO:0000313" key="18">
    <source>
        <dbReference type="Proteomes" id="UP000198362"/>
    </source>
</evidence>
<evidence type="ECO:0000256" key="5">
    <source>
        <dbReference type="ARBA" id="ARBA00022547"/>
    </source>
</evidence>
<keyword evidence="9 14" id="KW-0406">Ion transport</keyword>
<dbReference type="GO" id="GO:0046961">
    <property type="term" value="F:proton-transporting ATPase activity, rotational mechanism"/>
    <property type="evidence" value="ECO:0007669"/>
    <property type="project" value="TreeGrafter"/>
</dbReference>
<evidence type="ECO:0000256" key="11">
    <source>
        <dbReference type="ARBA" id="ARBA00023310"/>
    </source>
</evidence>
<dbReference type="CDD" id="cd06503">
    <property type="entry name" value="ATP-synt_Fo_b"/>
    <property type="match status" value="1"/>
</dbReference>
<evidence type="ECO:0000256" key="13">
    <source>
        <dbReference type="ARBA" id="ARBA00025830"/>
    </source>
</evidence>
<evidence type="ECO:0000256" key="4">
    <source>
        <dbReference type="ARBA" id="ARBA00022475"/>
    </source>
</evidence>